<dbReference type="Pfam" id="PF01367">
    <property type="entry name" value="5_3_exonuc"/>
    <property type="match status" value="1"/>
</dbReference>
<reference evidence="5 6" key="1">
    <citation type="submission" date="2015-07" db="EMBL/GenBank/DDBJ databases">
        <title>Genome analysis of myxobacterium Chondromyces crocatus Cm c5 reveals a high potential for natural compound synthesis and the genetic basis for the loss of fruiting body formation.</title>
        <authorList>
            <person name="Zaburannyi N."/>
            <person name="Bunk B."/>
            <person name="Maier J."/>
            <person name="Overmann J."/>
            <person name="Mueller R."/>
        </authorList>
    </citation>
    <scope>NUCLEOTIDE SEQUENCE [LARGE SCALE GENOMIC DNA]</scope>
    <source>
        <strain evidence="5 6">Cm c5</strain>
    </source>
</reference>
<keyword evidence="3" id="KW-0238">DNA-binding</keyword>
<evidence type="ECO:0000313" key="6">
    <source>
        <dbReference type="Proteomes" id="UP000067626"/>
    </source>
</evidence>
<keyword evidence="1" id="KW-0540">Nuclease</keyword>
<proteinExistence type="predicted"/>
<dbReference type="PANTHER" id="PTHR42646:SF2">
    <property type="entry name" value="5'-3' EXONUCLEASE FAMILY PROTEIN"/>
    <property type="match status" value="1"/>
</dbReference>
<dbReference type="GO" id="GO:0003677">
    <property type="term" value="F:DNA binding"/>
    <property type="evidence" value="ECO:0007669"/>
    <property type="project" value="UniProtKB-KW"/>
</dbReference>
<dbReference type="EMBL" id="CP012159">
    <property type="protein sequence ID" value="AKT36500.1"/>
    <property type="molecule type" value="Genomic_DNA"/>
</dbReference>
<dbReference type="STRING" id="52.CMC5_006160"/>
<keyword evidence="6" id="KW-1185">Reference proteome</keyword>
<dbReference type="SMART" id="SM00279">
    <property type="entry name" value="HhH2"/>
    <property type="match status" value="1"/>
</dbReference>
<dbReference type="CDD" id="cd09898">
    <property type="entry name" value="H3TH_53EXO"/>
    <property type="match status" value="1"/>
</dbReference>
<dbReference type="SUPFAM" id="SSF88723">
    <property type="entry name" value="PIN domain-like"/>
    <property type="match status" value="1"/>
</dbReference>
<protein>
    <submittedName>
        <fullName evidence="5">5'-3' exonuclease</fullName>
        <ecNumber evidence="5">3.1.11.-</ecNumber>
    </submittedName>
</protein>
<sequence>MRLHLIDGTYELFRAHYSKRPPLRSPDGQDVKATVGVASSLLALLHEEAEAVTHLAVAFDNPIRSFRNDLFQGYKTDDGVDPALLAQFDQVESAVRALGIVVWSMDRFEADDALATAATRFREAVTQVRILTPDKDLGQCLEGHRVVQVDRTRKREIDESTLRQTRGVRPDQVADFLALTGDEADGIPGVPGIGEKTAAALLSAFGHLEGIPASPKEWPASVRGAERLAKTLAEQRDAALLYRRLATLVTDVPLREELDALRHRGVPRHRFEAWCDELGVRTLRTRPTRWAEGD</sequence>
<dbReference type="GO" id="GO:0017108">
    <property type="term" value="F:5'-flap endonuclease activity"/>
    <property type="evidence" value="ECO:0007669"/>
    <property type="project" value="InterPro"/>
</dbReference>
<dbReference type="PANTHER" id="PTHR42646">
    <property type="entry name" value="FLAP ENDONUCLEASE XNI"/>
    <property type="match status" value="1"/>
</dbReference>
<evidence type="ECO:0000256" key="2">
    <source>
        <dbReference type="ARBA" id="ARBA00022801"/>
    </source>
</evidence>
<dbReference type="CDD" id="cd09859">
    <property type="entry name" value="PIN_53EXO"/>
    <property type="match status" value="1"/>
</dbReference>
<dbReference type="InterPro" id="IPR002421">
    <property type="entry name" value="5-3_exonuclease"/>
</dbReference>
<feature type="domain" description="5'-3' exonuclease" evidence="4">
    <location>
        <begin position="1"/>
        <end position="264"/>
    </location>
</feature>
<gene>
    <name evidence="5" type="ORF">CMC5_006160</name>
</gene>
<dbReference type="InterPro" id="IPR020046">
    <property type="entry name" value="5-3_exonucl_a-hlix_arch_N"/>
</dbReference>
<dbReference type="GO" id="GO:0008409">
    <property type="term" value="F:5'-3' exonuclease activity"/>
    <property type="evidence" value="ECO:0007669"/>
    <property type="project" value="InterPro"/>
</dbReference>
<dbReference type="InterPro" id="IPR038969">
    <property type="entry name" value="FEN"/>
</dbReference>
<dbReference type="Gene3D" id="1.10.150.20">
    <property type="entry name" value="5' to 3' exonuclease, C-terminal subdomain"/>
    <property type="match status" value="1"/>
</dbReference>
<dbReference type="AlphaFoldDB" id="A0A0K1E6J9"/>
<dbReference type="Proteomes" id="UP000067626">
    <property type="component" value="Chromosome"/>
</dbReference>
<evidence type="ECO:0000313" key="5">
    <source>
        <dbReference type="EMBL" id="AKT36500.1"/>
    </source>
</evidence>
<evidence type="ECO:0000259" key="4">
    <source>
        <dbReference type="SMART" id="SM00475"/>
    </source>
</evidence>
<dbReference type="Gene3D" id="3.40.50.1010">
    <property type="entry name" value="5'-nuclease"/>
    <property type="match status" value="1"/>
</dbReference>
<dbReference type="FunFam" id="1.10.150.20:FF:000003">
    <property type="entry name" value="DNA polymerase I"/>
    <property type="match status" value="1"/>
</dbReference>
<dbReference type="GO" id="GO:0033567">
    <property type="term" value="P:DNA replication, Okazaki fragment processing"/>
    <property type="evidence" value="ECO:0007669"/>
    <property type="project" value="InterPro"/>
</dbReference>
<evidence type="ECO:0000256" key="3">
    <source>
        <dbReference type="ARBA" id="ARBA00023125"/>
    </source>
</evidence>
<organism evidence="5 6">
    <name type="scientific">Chondromyces crocatus</name>
    <dbReference type="NCBI Taxonomy" id="52"/>
    <lineage>
        <taxon>Bacteria</taxon>
        <taxon>Pseudomonadati</taxon>
        <taxon>Myxococcota</taxon>
        <taxon>Polyangia</taxon>
        <taxon>Polyangiales</taxon>
        <taxon>Polyangiaceae</taxon>
        <taxon>Chondromyces</taxon>
    </lineage>
</organism>
<dbReference type="Pfam" id="PF02739">
    <property type="entry name" value="5_3_exonuc_N"/>
    <property type="match status" value="1"/>
</dbReference>
<evidence type="ECO:0000256" key="1">
    <source>
        <dbReference type="ARBA" id="ARBA00022722"/>
    </source>
</evidence>
<dbReference type="SMART" id="SM00475">
    <property type="entry name" value="53EXOc"/>
    <property type="match status" value="1"/>
</dbReference>
<dbReference type="InterPro" id="IPR029060">
    <property type="entry name" value="PIN-like_dom_sf"/>
</dbReference>
<dbReference type="SUPFAM" id="SSF47807">
    <property type="entry name" value="5' to 3' exonuclease, C-terminal subdomain"/>
    <property type="match status" value="1"/>
</dbReference>
<dbReference type="InterPro" id="IPR008918">
    <property type="entry name" value="HhH2"/>
</dbReference>
<dbReference type="PATRIC" id="fig|52.7.peg.661"/>
<dbReference type="KEGG" id="ccro:CMC5_006160"/>
<keyword evidence="5" id="KW-0269">Exonuclease</keyword>
<dbReference type="EC" id="3.1.11.-" evidence="5"/>
<dbReference type="InterPro" id="IPR036279">
    <property type="entry name" value="5-3_exonuclease_C_sf"/>
</dbReference>
<keyword evidence="2 5" id="KW-0378">Hydrolase</keyword>
<dbReference type="OrthoDB" id="9806424at2"/>
<dbReference type="RefSeq" id="WP_050429005.1">
    <property type="nucleotide sequence ID" value="NZ_CP012159.1"/>
</dbReference>
<name>A0A0K1E6J9_CHOCO</name>
<dbReference type="InterPro" id="IPR020045">
    <property type="entry name" value="DNA_polI_H3TH"/>
</dbReference>
<accession>A0A0K1E6J9</accession>